<evidence type="ECO:0000313" key="5">
    <source>
        <dbReference type="EMBL" id="CAG8560182.1"/>
    </source>
</evidence>
<feature type="compositionally biased region" description="Acidic residues" evidence="3">
    <location>
        <begin position="873"/>
        <end position="890"/>
    </location>
</feature>
<comment type="caution">
    <text evidence="5">The sequence shown here is derived from an EMBL/GenBank/DDBJ whole genome shotgun (WGS) entry which is preliminary data.</text>
</comment>
<feature type="region of interest" description="Disordered" evidence="3">
    <location>
        <begin position="933"/>
        <end position="965"/>
    </location>
</feature>
<dbReference type="AlphaFoldDB" id="A0A9N9BBJ6"/>
<dbReference type="PROSITE" id="PS50014">
    <property type="entry name" value="BROMODOMAIN_2"/>
    <property type="match status" value="1"/>
</dbReference>
<dbReference type="CDD" id="cd04369">
    <property type="entry name" value="Bromodomain"/>
    <property type="match status" value="1"/>
</dbReference>
<feature type="compositionally biased region" description="Polar residues" evidence="3">
    <location>
        <begin position="111"/>
        <end position="128"/>
    </location>
</feature>
<proteinExistence type="predicted"/>
<evidence type="ECO:0000256" key="3">
    <source>
        <dbReference type="SAM" id="MobiDB-lite"/>
    </source>
</evidence>
<reference evidence="5" key="1">
    <citation type="submission" date="2021-06" db="EMBL/GenBank/DDBJ databases">
        <authorList>
            <person name="Kallberg Y."/>
            <person name="Tangrot J."/>
            <person name="Rosling A."/>
        </authorList>
    </citation>
    <scope>NUCLEOTIDE SEQUENCE</scope>
    <source>
        <strain evidence="5">MT106</strain>
    </source>
</reference>
<dbReference type="EMBL" id="CAJVPL010001228">
    <property type="protein sequence ID" value="CAG8560182.1"/>
    <property type="molecule type" value="Genomic_DNA"/>
</dbReference>
<gene>
    <name evidence="5" type="ORF">AGERDE_LOCUS7112</name>
</gene>
<feature type="compositionally biased region" description="Basic and acidic residues" evidence="3">
    <location>
        <begin position="891"/>
        <end position="909"/>
    </location>
</feature>
<dbReference type="GO" id="GO:0006325">
    <property type="term" value="P:chromatin organization"/>
    <property type="evidence" value="ECO:0007669"/>
    <property type="project" value="UniProtKB-ARBA"/>
</dbReference>
<evidence type="ECO:0000313" key="6">
    <source>
        <dbReference type="Proteomes" id="UP000789831"/>
    </source>
</evidence>
<accession>A0A9N9BBJ6</accession>
<name>A0A9N9BBJ6_9GLOM</name>
<dbReference type="InterPro" id="IPR001487">
    <property type="entry name" value="Bromodomain"/>
</dbReference>
<keyword evidence="6" id="KW-1185">Reference proteome</keyword>
<feature type="compositionally biased region" description="Low complexity" evidence="3">
    <location>
        <begin position="736"/>
        <end position="745"/>
    </location>
</feature>
<keyword evidence="1 2" id="KW-0103">Bromodomain</keyword>
<feature type="compositionally biased region" description="Polar residues" evidence="3">
    <location>
        <begin position="59"/>
        <end position="69"/>
    </location>
</feature>
<feature type="compositionally biased region" description="Low complexity" evidence="3">
    <location>
        <begin position="799"/>
        <end position="835"/>
    </location>
</feature>
<feature type="compositionally biased region" description="Polar residues" evidence="3">
    <location>
        <begin position="780"/>
        <end position="798"/>
    </location>
</feature>
<feature type="compositionally biased region" description="Low complexity" evidence="3">
    <location>
        <begin position="762"/>
        <end position="773"/>
    </location>
</feature>
<feature type="region of interest" description="Disordered" evidence="3">
    <location>
        <begin position="59"/>
        <end position="89"/>
    </location>
</feature>
<evidence type="ECO:0000259" key="4">
    <source>
        <dbReference type="PROSITE" id="PS50014"/>
    </source>
</evidence>
<feature type="compositionally biased region" description="Polar residues" evidence="3">
    <location>
        <begin position="853"/>
        <end position="862"/>
    </location>
</feature>
<feature type="region of interest" description="Disordered" evidence="3">
    <location>
        <begin position="704"/>
        <end position="909"/>
    </location>
</feature>
<dbReference type="SUPFAM" id="SSF47370">
    <property type="entry name" value="Bromodomain"/>
    <property type="match status" value="1"/>
</dbReference>
<organism evidence="5 6">
    <name type="scientific">Ambispora gerdemannii</name>
    <dbReference type="NCBI Taxonomy" id="144530"/>
    <lineage>
        <taxon>Eukaryota</taxon>
        <taxon>Fungi</taxon>
        <taxon>Fungi incertae sedis</taxon>
        <taxon>Mucoromycota</taxon>
        <taxon>Glomeromycotina</taxon>
        <taxon>Glomeromycetes</taxon>
        <taxon>Archaeosporales</taxon>
        <taxon>Ambisporaceae</taxon>
        <taxon>Ambispora</taxon>
    </lineage>
</organism>
<feature type="non-terminal residue" evidence="5">
    <location>
        <position position="1"/>
    </location>
</feature>
<dbReference type="SMART" id="SM00297">
    <property type="entry name" value="BROMO"/>
    <property type="match status" value="1"/>
</dbReference>
<feature type="compositionally biased region" description="Basic residues" evidence="3">
    <location>
        <begin position="72"/>
        <end position="87"/>
    </location>
</feature>
<evidence type="ECO:0000256" key="1">
    <source>
        <dbReference type="ARBA" id="ARBA00023117"/>
    </source>
</evidence>
<feature type="compositionally biased region" description="Low complexity" evidence="3">
    <location>
        <begin position="940"/>
        <end position="958"/>
    </location>
</feature>
<dbReference type="Pfam" id="PF00439">
    <property type="entry name" value="Bromodomain"/>
    <property type="match status" value="1"/>
</dbReference>
<dbReference type="Gene3D" id="1.20.920.10">
    <property type="entry name" value="Bromodomain-like"/>
    <property type="match status" value="1"/>
</dbReference>
<feature type="region of interest" description="Disordered" evidence="3">
    <location>
        <begin position="111"/>
        <end position="148"/>
    </location>
</feature>
<sequence>MAMPRSISIAQADVHSSTSILNFDSQLDNDNDYVEVIDYHREPYSPITPTDDCYEATTATEAVTSPQEITSRRKAGRPKGSKNKKNINKNASNFSSLVVGGSADSISFAENGSQQQLTPPIATQQQLQHVPKRPKRKKSEGSTTLLPPPQPSMIEVLVTFISKVQCKDEPRRLSREEMIRVGTYIFDNILSHSFARPFVNPVPFDAYYYRSQIPKLMDLTTAEQKLWAGKYKKVSDLYADIIQIMVNAVTFHREGALIYEEARQMCEYFVSEIYPLVNECLFDDEPSPNIPPMPLPSEEFDESCFNHYRKKISDLYLIPIATVRENKKVLTGNAAERLEIFCHPLIEIFTDKETPPVNFDLTERTRNFARLYCTGGRDMLSGSIDDPYAVAVIMSDIQYSKTTETMKSNVLVVKPFGPQHDLSTVDFPEINDARCWVRCAIINRLMNISLKLPWNYFGKTLPYSVIKLEEVTVNPQFYHDLMDSLEFDYSSSESESDDDSISSKDSIASKDSILSYSYLFKEKCHEKKEVVENIVKESTYDINDAAENETEKDVTEEPHDDNEIKIKHKNIKNIELINNNNTNASNKDQTKEIIQVNNNQSQIIDMTEKEENSKNINGEINDNDDDISLLVNSPKPMISEDEQEIITPQNLSPSLDLIKENDLMFNNNEKYNRSSQQLDTDELEWQLEKEKSHCSPVAELYENLSEEEEKQMVKKVTSSNSSIRRPPLSPPKPKPKQQVQRQLRPSTIKQKRKVPRVLHLSRQQPLRKQPPRQTKLRIATTPQTSPTKSQFTPNQLKAPSSSKSTTKTHPSSKSTTKISSSKSKSTTKTSSSSFSKPKKAQPSTSKTNKEKSPVTNSAQQKSPIPKKRKASVYEEEDSYHEMDKDAEEEQDHQYHDDESMQEEKYHRPNHKLDLGIRTHIGIIRVEDIQSDTEISDYSDQEPSSSSSIPNNKSSQSKSIWQSFKD</sequence>
<evidence type="ECO:0000256" key="2">
    <source>
        <dbReference type="PROSITE-ProRule" id="PRU00035"/>
    </source>
</evidence>
<dbReference type="OrthoDB" id="4062651at2759"/>
<feature type="domain" description="Bromo" evidence="4">
    <location>
        <begin position="190"/>
        <end position="259"/>
    </location>
</feature>
<protein>
    <submittedName>
        <fullName evidence="5">8917_t:CDS:1</fullName>
    </submittedName>
</protein>
<dbReference type="InterPro" id="IPR036427">
    <property type="entry name" value="Bromodomain-like_sf"/>
</dbReference>
<dbReference type="Proteomes" id="UP000789831">
    <property type="component" value="Unassembled WGS sequence"/>
</dbReference>